<reference evidence="2" key="1">
    <citation type="journal article" date="2019" name="Int. J. Syst. Evol. Microbiol.">
        <title>The Global Catalogue of Microorganisms (GCM) 10K type strain sequencing project: providing services to taxonomists for standard genome sequencing and annotation.</title>
        <authorList>
            <consortium name="The Broad Institute Genomics Platform"/>
            <consortium name="The Broad Institute Genome Sequencing Center for Infectious Disease"/>
            <person name="Wu L."/>
            <person name="Ma J."/>
        </authorList>
    </citation>
    <scope>NUCLEOTIDE SEQUENCE [LARGE SCALE GENOMIC DNA]</scope>
    <source>
        <strain evidence="2">JCM 17591</strain>
    </source>
</reference>
<organism evidence="1 2">
    <name type="scientific">Gryllotalpicola koreensis</name>
    <dbReference type="NCBI Taxonomy" id="993086"/>
    <lineage>
        <taxon>Bacteria</taxon>
        <taxon>Bacillati</taxon>
        <taxon>Actinomycetota</taxon>
        <taxon>Actinomycetes</taxon>
        <taxon>Micrococcales</taxon>
        <taxon>Microbacteriaceae</taxon>
        <taxon>Gryllotalpicola</taxon>
    </lineage>
</organism>
<accession>A0ABP8A511</accession>
<dbReference type="EMBL" id="BAABBW010000004">
    <property type="protein sequence ID" value="GAA4178010.1"/>
    <property type="molecule type" value="Genomic_DNA"/>
</dbReference>
<gene>
    <name evidence="1" type="ORF">GCM10022287_27670</name>
</gene>
<dbReference type="RefSeq" id="WP_344755400.1">
    <property type="nucleotide sequence ID" value="NZ_BAABBW010000004.1"/>
</dbReference>
<comment type="caution">
    <text evidence="1">The sequence shown here is derived from an EMBL/GenBank/DDBJ whole genome shotgun (WGS) entry which is preliminary data.</text>
</comment>
<dbReference type="Pfam" id="PF26099">
    <property type="entry name" value="DUF8034"/>
    <property type="match status" value="1"/>
</dbReference>
<name>A0ABP8A511_9MICO</name>
<protein>
    <recommendedName>
        <fullName evidence="3">Linalool dehydratase/isomerase domain-containing protein</fullName>
    </recommendedName>
</protein>
<sequence>MQHPEWALLQVSLRERLEEAWREFAAKYTDSDGRLVPSGRPIGRDGADDFLEAIFNWPTLYALGGSPELLERCLRIWRGVGGQLEELGLFSDGFEIGYDWFHIGEGLELFYGLCLADPTNPELVEAVTRFAGLYLPDSPVGNYDERLNIIRAPHNGAGGPRPGIQDGLTRFGTERVEMRTYGLPVHGLPGIRMWDDLDAPGNAERMAEAMQRRFGSGDVAVNLSAVSLVTLAWLLTGERRWRDWVEHYVAGWMQRAEDNGGLLPDNVGSDGVVGGEPVGSWFGGLYGWTWPHGIHSLLPSALNAAAGLRTVGGGESGFALVRGILDAVAEQAIREVPAAREMTMKRRWSTHFGDEFEHELELWPTRLAPEGWFDYQPPQAAFPVWLWWHARGQEDYERLAALRNTGGWDWRRVRQFRSKEEAGHEDAWFAALADGSVEQFAGRLLQVAHRQVDERLAAMRADDITSGFDQDRWQHANPVVTEALVMTALGAPQALYNGGLQHSLVRYLDPLSGRPGLPPRVAALVESIDPERAIVQLVNLDAEAVELVLQAGGFGEHIIERARTTALASGIESELRPENASRLTVRIEAGEQIRVTMKLTLHGGVPRLA</sequence>
<keyword evidence="2" id="KW-1185">Reference proteome</keyword>
<evidence type="ECO:0008006" key="3">
    <source>
        <dbReference type="Google" id="ProtNLM"/>
    </source>
</evidence>
<evidence type="ECO:0000313" key="2">
    <source>
        <dbReference type="Proteomes" id="UP001501079"/>
    </source>
</evidence>
<dbReference type="Proteomes" id="UP001501079">
    <property type="component" value="Unassembled WGS sequence"/>
</dbReference>
<proteinExistence type="predicted"/>
<dbReference type="InterPro" id="IPR058347">
    <property type="entry name" value="DUF8034"/>
</dbReference>
<evidence type="ECO:0000313" key="1">
    <source>
        <dbReference type="EMBL" id="GAA4178010.1"/>
    </source>
</evidence>